<feature type="region of interest" description="Disordered" evidence="1">
    <location>
        <begin position="61"/>
        <end position="98"/>
    </location>
</feature>
<dbReference type="Proteomes" id="UP000272888">
    <property type="component" value="Unassembled WGS sequence"/>
</dbReference>
<feature type="region of interest" description="Disordered" evidence="1">
    <location>
        <begin position="1"/>
        <end position="27"/>
    </location>
</feature>
<evidence type="ECO:0008006" key="4">
    <source>
        <dbReference type="Google" id="ProtNLM"/>
    </source>
</evidence>
<feature type="compositionally biased region" description="Pro residues" evidence="1">
    <location>
        <begin position="7"/>
        <end position="19"/>
    </location>
</feature>
<feature type="compositionally biased region" description="Low complexity" evidence="1">
    <location>
        <begin position="83"/>
        <end position="98"/>
    </location>
</feature>
<proteinExistence type="predicted"/>
<dbReference type="EMBL" id="RAWB01000007">
    <property type="protein sequence ID" value="RKH68426.1"/>
    <property type="molecule type" value="Genomic_DNA"/>
</dbReference>
<accession>A0A3A8QI95</accession>
<evidence type="ECO:0000313" key="2">
    <source>
        <dbReference type="EMBL" id="RKH68426.1"/>
    </source>
</evidence>
<organism evidence="2 3">
    <name type="scientific">Corallococcus llansteffanensis</name>
    <dbReference type="NCBI Taxonomy" id="2316731"/>
    <lineage>
        <taxon>Bacteria</taxon>
        <taxon>Pseudomonadati</taxon>
        <taxon>Myxococcota</taxon>
        <taxon>Myxococcia</taxon>
        <taxon>Myxococcales</taxon>
        <taxon>Cystobacterineae</taxon>
        <taxon>Myxococcaceae</taxon>
        <taxon>Corallococcus</taxon>
    </lineage>
</organism>
<dbReference type="AlphaFoldDB" id="A0A3A8QI95"/>
<gene>
    <name evidence="2" type="ORF">D7V93_01435</name>
</gene>
<sequence length="98" mass="10042">MSDLPPKHAPSSPPMPSEPAAPERRRRGRVLLAASAAGAALSMAACDPFMTTNPAPCIYDGGFYDDDCDPSNGTNEDRDKPSDAGPDAGADAGSILVP</sequence>
<comment type="caution">
    <text evidence="2">The sequence shown here is derived from an EMBL/GenBank/DDBJ whole genome shotgun (WGS) entry which is preliminary data.</text>
</comment>
<reference evidence="3" key="1">
    <citation type="submission" date="2018-09" db="EMBL/GenBank/DDBJ databases">
        <authorList>
            <person name="Livingstone P.G."/>
            <person name="Whitworth D.E."/>
        </authorList>
    </citation>
    <scope>NUCLEOTIDE SEQUENCE [LARGE SCALE GENOMIC DNA]</scope>
    <source>
        <strain evidence="3">CA051B</strain>
    </source>
</reference>
<name>A0A3A8QI95_9BACT</name>
<evidence type="ECO:0000256" key="1">
    <source>
        <dbReference type="SAM" id="MobiDB-lite"/>
    </source>
</evidence>
<evidence type="ECO:0000313" key="3">
    <source>
        <dbReference type="Proteomes" id="UP000272888"/>
    </source>
</evidence>
<protein>
    <recommendedName>
        <fullName evidence="4">Lipoprotein</fullName>
    </recommendedName>
</protein>
<dbReference type="RefSeq" id="WP_120641609.1">
    <property type="nucleotide sequence ID" value="NZ_RAWB01000007.1"/>
</dbReference>
<keyword evidence="3" id="KW-1185">Reference proteome</keyword>